<keyword evidence="3" id="KW-0813">Transport</keyword>
<dbReference type="Proteomes" id="UP000028091">
    <property type="component" value="Unassembled WGS sequence"/>
</dbReference>
<evidence type="ECO:0000256" key="4">
    <source>
        <dbReference type="ARBA" id="ARBA00022795"/>
    </source>
</evidence>
<keyword evidence="8" id="KW-0175">Coiled coil</keyword>
<comment type="function">
    <text evidence="1">Needed for flagellar regrowth and assembly.</text>
</comment>
<dbReference type="NCBIfam" id="TIGR03825">
    <property type="entry name" value="FliH_bacil"/>
    <property type="match status" value="1"/>
</dbReference>
<dbReference type="PANTHER" id="PTHR34982">
    <property type="entry name" value="YOP PROTEINS TRANSLOCATION PROTEIN L"/>
    <property type="match status" value="1"/>
</dbReference>
<evidence type="ECO:0000256" key="7">
    <source>
        <dbReference type="NCBIfam" id="TIGR03825"/>
    </source>
</evidence>
<organism evidence="10 11">
    <name type="scientific">Bacillus zhangzhouensis</name>
    <dbReference type="NCBI Taxonomy" id="1178540"/>
    <lineage>
        <taxon>Bacteria</taxon>
        <taxon>Bacillati</taxon>
        <taxon>Bacillota</taxon>
        <taxon>Bacilli</taxon>
        <taxon>Bacillales</taxon>
        <taxon>Bacillaceae</taxon>
        <taxon>Bacillus</taxon>
    </lineage>
</organism>
<feature type="coiled-coil region" evidence="8">
    <location>
        <begin position="22"/>
        <end position="89"/>
    </location>
</feature>
<dbReference type="InterPro" id="IPR051472">
    <property type="entry name" value="T3SS_Stator/FliH"/>
</dbReference>
<keyword evidence="10" id="KW-0282">Flagellum</keyword>
<dbReference type="OrthoDB" id="19020at2"/>
<comment type="similarity">
    <text evidence="2">Belongs to the FliH family.</text>
</comment>
<feature type="domain" description="Flagellar assembly protein FliH/Type III secretion system HrpE" evidence="9">
    <location>
        <begin position="114"/>
        <end position="240"/>
    </location>
</feature>
<dbReference type="GO" id="GO:0005829">
    <property type="term" value="C:cytosol"/>
    <property type="evidence" value="ECO:0007669"/>
    <property type="project" value="TreeGrafter"/>
</dbReference>
<evidence type="ECO:0000256" key="2">
    <source>
        <dbReference type="ARBA" id="ARBA00006602"/>
    </source>
</evidence>
<keyword evidence="6" id="KW-1006">Bacterial flagellum protein export</keyword>
<sequence>MSRIIKHETSVIPAQGRQTIPLQQVEFKKEHHEEELVNETEASQLVLSDAEDRASRILEQANRELEKTMAEINQRRADFEAERMQLIEEAKQTGYQEGFRKGEADANMQYQSILDQANEIVSLAKQDYEEKIESSAEEIVELAFELAKRVWYAAEDTKDQFLALVKQVISEVKEYDNISIYVDPEHYEHVMEYKDELIRILQKDTHLAIYSDEKAPKGTCYVETSFGKMEASVDTQMNQLKEKLLEVIDSGDHK</sequence>
<gene>
    <name evidence="10" type="ORF">BA70_07195</name>
</gene>
<evidence type="ECO:0000256" key="5">
    <source>
        <dbReference type="ARBA" id="ARBA00022927"/>
    </source>
</evidence>
<keyword evidence="10" id="KW-0966">Cell projection</keyword>
<keyword evidence="4" id="KW-1005">Bacterial flagellum biogenesis</keyword>
<proteinExistence type="inferred from homology"/>
<evidence type="ECO:0000256" key="1">
    <source>
        <dbReference type="ARBA" id="ARBA00003041"/>
    </source>
</evidence>
<dbReference type="GO" id="GO:0044781">
    <property type="term" value="P:bacterial-type flagellum organization"/>
    <property type="evidence" value="ECO:0007669"/>
    <property type="project" value="UniProtKB-KW"/>
</dbReference>
<comment type="caution">
    <text evidence="10">The sequence shown here is derived from an EMBL/GenBank/DDBJ whole genome shotgun (WGS) entry which is preliminary data.</text>
</comment>
<dbReference type="PANTHER" id="PTHR34982:SF1">
    <property type="entry name" value="FLAGELLAR ASSEMBLY PROTEIN FLIH"/>
    <property type="match status" value="1"/>
</dbReference>
<keyword evidence="10" id="KW-0969">Cilium</keyword>
<evidence type="ECO:0000256" key="6">
    <source>
        <dbReference type="ARBA" id="ARBA00023225"/>
    </source>
</evidence>
<evidence type="ECO:0000256" key="3">
    <source>
        <dbReference type="ARBA" id="ARBA00022448"/>
    </source>
</evidence>
<evidence type="ECO:0000313" key="10">
    <source>
        <dbReference type="EMBL" id="KEP27851.1"/>
    </source>
</evidence>
<dbReference type="eggNOG" id="COG1317">
    <property type="taxonomic scope" value="Bacteria"/>
</dbReference>
<dbReference type="RefSeq" id="WP_034317750.1">
    <property type="nucleotide sequence ID" value="NZ_JOTP01000002.1"/>
</dbReference>
<dbReference type="EMBL" id="JOTP01000002">
    <property type="protein sequence ID" value="KEP27851.1"/>
    <property type="molecule type" value="Genomic_DNA"/>
</dbReference>
<evidence type="ECO:0000313" key="11">
    <source>
        <dbReference type="Proteomes" id="UP000028091"/>
    </source>
</evidence>
<accession>A0A081LF25</accession>
<evidence type="ECO:0000256" key="8">
    <source>
        <dbReference type="SAM" id="Coils"/>
    </source>
</evidence>
<protein>
    <recommendedName>
        <fullName evidence="7">Flagellar assembly protein FliH</fullName>
    </recommendedName>
</protein>
<dbReference type="AlphaFoldDB" id="A0A081LF25"/>
<dbReference type="Pfam" id="PF02108">
    <property type="entry name" value="FliH"/>
    <property type="match status" value="1"/>
</dbReference>
<reference evidence="10 11" key="1">
    <citation type="submission" date="2012-09" db="EMBL/GenBank/DDBJ databases">
        <title>Genome Sequence of Bacillus sp. DW5-4.</title>
        <authorList>
            <person name="Lai Q."/>
            <person name="Liu Y."/>
            <person name="Shao Z."/>
        </authorList>
    </citation>
    <scope>NUCLEOTIDE SEQUENCE [LARGE SCALE GENOMIC DNA]</scope>
    <source>
        <strain evidence="10 11">DW5-4</strain>
    </source>
</reference>
<dbReference type="InterPro" id="IPR022524">
    <property type="entry name" value="FliH_Bacilli"/>
</dbReference>
<dbReference type="GO" id="GO:0015031">
    <property type="term" value="P:protein transport"/>
    <property type="evidence" value="ECO:0007669"/>
    <property type="project" value="UniProtKB-KW"/>
</dbReference>
<name>A0A081LF25_9BACI</name>
<keyword evidence="11" id="KW-1185">Reference proteome</keyword>
<keyword evidence="5" id="KW-0653">Protein transport</keyword>
<evidence type="ECO:0000259" key="9">
    <source>
        <dbReference type="Pfam" id="PF02108"/>
    </source>
</evidence>
<dbReference type="InterPro" id="IPR018035">
    <property type="entry name" value="Flagellar_FliH/T3SS_HrpE"/>
</dbReference>